<proteinExistence type="predicted"/>
<reference evidence="1 2" key="1">
    <citation type="journal article" date="2023" name="Sci. Data">
        <title>Genome assembly of the Korean intertidal mud-creeper Batillaria attramentaria.</title>
        <authorList>
            <person name="Patra A.K."/>
            <person name="Ho P.T."/>
            <person name="Jun S."/>
            <person name="Lee S.J."/>
            <person name="Kim Y."/>
            <person name="Won Y.J."/>
        </authorList>
    </citation>
    <scope>NUCLEOTIDE SEQUENCE [LARGE SCALE GENOMIC DNA]</scope>
    <source>
        <strain evidence="1">Wonlab-2016</strain>
    </source>
</reference>
<sequence>MTPVRYNRSVLGEYEALDHSLQPRNHHKQELLGTVAERMLTDGLSSLRYSVEDFQLRELYTWFLVRPPQPPALYNTTIDFLHPAAKRKSPKKQS</sequence>
<evidence type="ECO:0000313" key="2">
    <source>
        <dbReference type="Proteomes" id="UP001519460"/>
    </source>
</evidence>
<dbReference type="EMBL" id="JACVVK020000211">
    <property type="protein sequence ID" value="KAK7484375.1"/>
    <property type="molecule type" value="Genomic_DNA"/>
</dbReference>
<evidence type="ECO:0000313" key="1">
    <source>
        <dbReference type="EMBL" id="KAK7484375.1"/>
    </source>
</evidence>
<dbReference type="InterPro" id="IPR029044">
    <property type="entry name" value="Nucleotide-diphossugar_trans"/>
</dbReference>
<dbReference type="Gene3D" id="3.90.550.10">
    <property type="entry name" value="Spore Coat Polysaccharide Biosynthesis Protein SpsA, Chain A"/>
    <property type="match status" value="1"/>
</dbReference>
<keyword evidence="2" id="KW-1185">Reference proteome</keyword>
<organism evidence="1 2">
    <name type="scientific">Batillaria attramentaria</name>
    <dbReference type="NCBI Taxonomy" id="370345"/>
    <lineage>
        <taxon>Eukaryota</taxon>
        <taxon>Metazoa</taxon>
        <taxon>Spiralia</taxon>
        <taxon>Lophotrochozoa</taxon>
        <taxon>Mollusca</taxon>
        <taxon>Gastropoda</taxon>
        <taxon>Caenogastropoda</taxon>
        <taxon>Sorbeoconcha</taxon>
        <taxon>Cerithioidea</taxon>
        <taxon>Batillariidae</taxon>
        <taxon>Batillaria</taxon>
    </lineage>
</organism>
<gene>
    <name evidence="1" type="ORF">BaRGS_00024380</name>
</gene>
<comment type="caution">
    <text evidence="1">The sequence shown here is derived from an EMBL/GenBank/DDBJ whole genome shotgun (WGS) entry which is preliminary data.</text>
</comment>
<dbReference type="Proteomes" id="UP001519460">
    <property type="component" value="Unassembled WGS sequence"/>
</dbReference>
<accession>A0ABD0KB94</accession>
<protein>
    <submittedName>
        <fullName evidence="1">Uncharacterized protein</fullName>
    </submittedName>
</protein>
<dbReference type="AlphaFoldDB" id="A0ABD0KB94"/>
<name>A0ABD0KB94_9CAEN</name>